<reference evidence="2" key="1">
    <citation type="submission" date="2019-12" db="EMBL/GenBank/DDBJ databases">
        <title>High-Quality draft genome sequences of three cyanobacteria isolated from the limestone walls of the Old Cathedral of Coimbra.</title>
        <authorList>
            <person name="Tiago I."/>
            <person name="Soares F."/>
            <person name="Portugal A."/>
        </authorList>
    </citation>
    <scope>NUCLEOTIDE SEQUENCE</scope>
    <source>
        <strain evidence="2">A</strain>
    </source>
</reference>
<keyword evidence="3" id="KW-1185">Reference proteome</keyword>
<evidence type="ECO:0000313" key="2">
    <source>
        <dbReference type="EMBL" id="NDJ16951.1"/>
    </source>
</evidence>
<dbReference type="SMART" id="SM00933">
    <property type="entry name" value="NurA"/>
    <property type="match status" value="1"/>
</dbReference>
<dbReference type="Proteomes" id="UP000646053">
    <property type="component" value="Unassembled WGS sequence"/>
</dbReference>
<gene>
    <name evidence="2" type="ORF">GS601_06560</name>
</gene>
<name>A0A8J7Z2G0_9CYAN</name>
<proteinExistence type="predicted"/>
<dbReference type="RefSeq" id="WP_162422474.1">
    <property type="nucleotide sequence ID" value="NZ_WVIE01000006.1"/>
</dbReference>
<dbReference type="InterPro" id="IPR018977">
    <property type="entry name" value="NurA_domain"/>
</dbReference>
<dbReference type="EMBL" id="WVIE01000006">
    <property type="protein sequence ID" value="NDJ16951.1"/>
    <property type="molecule type" value="Genomic_DNA"/>
</dbReference>
<protein>
    <submittedName>
        <fullName evidence="2">DNA double-strand break repair nuclease NurA</fullName>
    </submittedName>
</protein>
<evidence type="ECO:0000259" key="1">
    <source>
        <dbReference type="SMART" id="SM00933"/>
    </source>
</evidence>
<feature type="domain" description="NurA" evidence="1">
    <location>
        <begin position="97"/>
        <end position="354"/>
    </location>
</feature>
<organism evidence="2 3">
    <name type="scientific">Myxacorys almedinensis A</name>
    <dbReference type="NCBI Taxonomy" id="2690445"/>
    <lineage>
        <taxon>Bacteria</taxon>
        <taxon>Bacillati</taxon>
        <taxon>Cyanobacteriota</taxon>
        <taxon>Cyanophyceae</taxon>
        <taxon>Leptolyngbyales</taxon>
        <taxon>Leptolyngbyaceae</taxon>
        <taxon>Myxacorys</taxon>
        <taxon>Myxacorys almedinensis</taxon>
    </lineage>
</organism>
<evidence type="ECO:0000313" key="3">
    <source>
        <dbReference type="Proteomes" id="UP000646053"/>
    </source>
</evidence>
<sequence>MPVKPSQILDQLNQKREEFTRFDKTAMQELQQYGVALANMSQRSHTHLLDRLGGIKDCGARPLEPWGESPDWIMPSHLVWQSREQSMDWVRDRLSRISTFAVDGSQIYPSKDFSIPIALVQIGWYENFHLPSGEYEKDIKSEVLTPSDLRVGRGDLADRKVNLRRFEMETERLIQYMEERAGCDTCLAFFDGSLIASFAEAFDEETTNFYVKCIRNLIRASEHYRVPLVGFIDTSTARDLTEMLRRLCGLPEGKAIHDAQLLNRATHEMQWGDRTPLFLCQRVGVRDFYQELADHVAFSYLKTNRDSYPVRLEMPVWVYEAGLCDRVIDWVRAEVIVGGGYPYAIETADQVAVLKNDDRQTFYRLVQDWAEKEDLRLRLSRKMVSKARRR</sequence>
<dbReference type="Pfam" id="PF09376">
    <property type="entry name" value="NurA"/>
    <property type="match status" value="1"/>
</dbReference>
<comment type="caution">
    <text evidence="2">The sequence shown here is derived from an EMBL/GenBank/DDBJ whole genome shotgun (WGS) entry which is preliminary data.</text>
</comment>
<accession>A0A8J7Z2G0</accession>
<dbReference type="AlphaFoldDB" id="A0A8J7Z2G0"/>